<protein>
    <submittedName>
        <fullName evidence="1">Uncharacterized protein</fullName>
    </submittedName>
</protein>
<dbReference type="Gramene" id="EOX93835">
    <property type="protein sequence ID" value="EOX93835"/>
    <property type="gene ID" value="TCM_002781"/>
</dbReference>
<organism evidence="1 2">
    <name type="scientific">Theobroma cacao</name>
    <name type="common">Cacao</name>
    <name type="synonym">Cocoa</name>
    <dbReference type="NCBI Taxonomy" id="3641"/>
    <lineage>
        <taxon>Eukaryota</taxon>
        <taxon>Viridiplantae</taxon>
        <taxon>Streptophyta</taxon>
        <taxon>Embryophyta</taxon>
        <taxon>Tracheophyta</taxon>
        <taxon>Spermatophyta</taxon>
        <taxon>Magnoliopsida</taxon>
        <taxon>eudicotyledons</taxon>
        <taxon>Gunneridae</taxon>
        <taxon>Pentapetalae</taxon>
        <taxon>rosids</taxon>
        <taxon>malvids</taxon>
        <taxon>Malvales</taxon>
        <taxon>Malvaceae</taxon>
        <taxon>Byttnerioideae</taxon>
        <taxon>Theobroma</taxon>
    </lineage>
</organism>
<keyword evidence="2" id="KW-1185">Reference proteome</keyword>
<gene>
    <name evidence="1" type="ORF">TCM_002781</name>
</gene>
<dbReference type="InParanoid" id="A0A061DMA6"/>
<reference evidence="1 2" key="1">
    <citation type="journal article" date="2013" name="Genome Biol.">
        <title>The genome sequence of the most widely cultivated cacao type and its use to identify candidate genes regulating pod color.</title>
        <authorList>
            <person name="Motamayor J.C."/>
            <person name="Mockaitis K."/>
            <person name="Schmutz J."/>
            <person name="Haiminen N."/>
            <person name="Iii D.L."/>
            <person name="Cornejo O."/>
            <person name="Findley S.D."/>
            <person name="Zheng P."/>
            <person name="Utro F."/>
            <person name="Royaert S."/>
            <person name="Saski C."/>
            <person name="Jenkins J."/>
            <person name="Podicheti R."/>
            <person name="Zhao M."/>
            <person name="Scheffler B.E."/>
            <person name="Stack J.C."/>
            <person name="Feltus F.A."/>
            <person name="Mustiga G.M."/>
            <person name="Amores F."/>
            <person name="Phillips W."/>
            <person name="Marelli J.P."/>
            <person name="May G.D."/>
            <person name="Shapiro H."/>
            <person name="Ma J."/>
            <person name="Bustamante C.D."/>
            <person name="Schnell R.J."/>
            <person name="Main D."/>
            <person name="Gilbert D."/>
            <person name="Parida L."/>
            <person name="Kuhn D.N."/>
        </authorList>
    </citation>
    <scope>NUCLEOTIDE SEQUENCE [LARGE SCALE GENOMIC DNA]</scope>
    <source>
        <strain evidence="2">cv. Matina 1-6</strain>
    </source>
</reference>
<evidence type="ECO:0000313" key="2">
    <source>
        <dbReference type="Proteomes" id="UP000026915"/>
    </source>
</evidence>
<dbReference type="AlphaFoldDB" id="A0A061DMA6"/>
<accession>A0A061DMA6</accession>
<dbReference type="Proteomes" id="UP000026915">
    <property type="component" value="Chromosome 1"/>
</dbReference>
<dbReference type="HOGENOM" id="CLU_1790378_0_0_1"/>
<dbReference type="EMBL" id="CM001879">
    <property type="protein sequence ID" value="EOX93835.1"/>
    <property type="molecule type" value="Genomic_DNA"/>
</dbReference>
<name>A0A061DMA6_THECC</name>
<proteinExistence type="predicted"/>
<sequence>MVTTRSSPEDYKRIEKIETVQRELSEIINTLNDKTRDTLSTFQGEIGELKTQVNLLVIATSNASANLGDRGLPKVVDMTTILAVVDRFSNGIVTTQYSPRARDNHRDVSIDIHCSKCQPEPRKALISVFAPPLGILVIVSQKSRN</sequence>
<evidence type="ECO:0000313" key="1">
    <source>
        <dbReference type="EMBL" id="EOX93835.1"/>
    </source>
</evidence>